<keyword evidence="1" id="KW-0812">Transmembrane</keyword>
<reference evidence="3 4" key="1">
    <citation type="submission" date="2015-01" db="EMBL/GenBank/DDBJ databases">
        <title>The Genome Sequence of Capronia semiimmersa CBS27337.</title>
        <authorList>
            <consortium name="The Broad Institute Genomics Platform"/>
            <person name="Cuomo C."/>
            <person name="de Hoog S."/>
            <person name="Gorbushina A."/>
            <person name="Stielow B."/>
            <person name="Teixiera M."/>
            <person name="Abouelleil A."/>
            <person name="Chapman S.B."/>
            <person name="Priest M."/>
            <person name="Young S.K."/>
            <person name="Wortman J."/>
            <person name="Nusbaum C."/>
            <person name="Birren B."/>
        </authorList>
    </citation>
    <scope>NUCLEOTIDE SEQUENCE [LARGE SCALE GENOMIC DNA]</scope>
    <source>
        <strain evidence="3 4">CBS 27337</strain>
    </source>
</reference>
<dbReference type="STRING" id="5601.A0A0D2EDI4"/>
<dbReference type="SUPFAM" id="SSF81383">
    <property type="entry name" value="F-box domain"/>
    <property type="match status" value="1"/>
</dbReference>
<feature type="transmembrane region" description="Helical" evidence="1">
    <location>
        <begin position="284"/>
        <end position="307"/>
    </location>
</feature>
<gene>
    <name evidence="3" type="ORF">PV04_00561</name>
</gene>
<keyword evidence="4" id="KW-1185">Reference proteome</keyword>
<dbReference type="HOGENOM" id="CLU_074142_0_0_1"/>
<organism evidence="3 4">
    <name type="scientific">Phialophora macrospora</name>
    <dbReference type="NCBI Taxonomy" id="1851006"/>
    <lineage>
        <taxon>Eukaryota</taxon>
        <taxon>Fungi</taxon>
        <taxon>Dikarya</taxon>
        <taxon>Ascomycota</taxon>
        <taxon>Pezizomycotina</taxon>
        <taxon>Eurotiomycetes</taxon>
        <taxon>Chaetothyriomycetidae</taxon>
        <taxon>Chaetothyriales</taxon>
        <taxon>Herpotrichiellaceae</taxon>
        <taxon>Phialophora</taxon>
    </lineage>
</organism>
<feature type="domain" description="F-box" evidence="2">
    <location>
        <begin position="77"/>
        <end position="105"/>
    </location>
</feature>
<protein>
    <recommendedName>
        <fullName evidence="2">F-box domain-containing protein</fullName>
    </recommendedName>
</protein>
<dbReference type="EMBL" id="KN846956">
    <property type="protein sequence ID" value="KIW72362.1"/>
    <property type="molecule type" value="Genomic_DNA"/>
</dbReference>
<dbReference type="AlphaFoldDB" id="A0A0D2EDI4"/>
<keyword evidence="1" id="KW-0472">Membrane</keyword>
<dbReference type="Pfam" id="PF12937">
    <property type="entry name" value="F-box-like"/>
    <property type="match status" value="1"/>
</dbReference>
<dbReference type="InterPro" id="IPR036047">
    <property type="entry name" value="F-box-like_dom_sf"/>
</dbReference>
<accession>A0A0D2EDI4</accession>
<evidence type="ECO:0000259" key="2">
    <source>
        <dbReference type="Pfam" id="PF12937"/>
    </source>
</evidence>
<sequence>MSRRQKPERALNLWDPVPQSHLTLFKVPPKLDLTPAAKPTERREIDNSAQKDAVITTSILLEPSLHRLPTPIAKVTTLPPEIVLEIASYLHPVDRICLALTCKSLLSSTLPTLNSIPADWVLFQNRRYSYLIPHKPMLYVRLAHGWVPKDRFRYCNHCYKILPRCPEYFKQRLHRKKKPKYDGRVGYTGVTEKQWNSMSKKKRYAHLLHDWCHSEKGDSSDYFCVYCCQKEREARREREWDPDTDRERGSCSVHCPLCLEQDLTYRPPRKPWFRKTLRKCCKNFWMPLDLLAYWTLVCCVWGVRFVYDQGKRCWEVCAGLCSSRS</sequence>
<dbReference type="Proteomes" id="UP000054266">
    <property type="component" value="Unassembled WGS sequence"/>
</dbReference>
<evidence type="ECO:0000256" key="1">
    <source>
        <dbReference type="SAM" id="Phobius"/>
    </source>
</evidence>
<evidence type="ECO:0000313" key="3">
    <source>
        <dbReference type="EMBL" id="KIW72362.1"/>
    </source>
</evidence>
<dbReference type="CDD" id="cd09917">
    <property type="entry name" value="F-box_SF"/>
    <property type="match status" value="1"/>
</dbReference>
<proteinExistence type="predicted"/>
<evidence type="ECO:0000313" key="4">
    <source>
        <dbReference type="Proteomes" id="UP000054266"/>
    </source>
</evidence>
<name>A0A0D2EDI4_9EURO</name>
<keyword evidence="1" id="KW-1133">Transmembrane helix</keyword>
<dbReference type="InterPro" id="IPR001810">
    <property type="entry name" value="F-box_dom"/>
</dbReference>